<feature type="transmembrane region" description="Helical" evidence="7">
    <location>
        <begin position="148"/>
        <end position="169"/>
    </location>
</feature>
<dbReference type="EMBL" id="JANAWD010000492">
    <property type="protein sequence ID" value="KAJ3478685.1"/>
    <property type="molecule type" value="Genomic_DNA"/>
</dbReference>
<comment type="caution">
    <text evidence="9">The sequence shown here is derived from an EMBL/GenBank/DDBJ whole genome shotgun (WGS) entry which is preliminary data.</text>
</comment>
<dbReference type="Gene3D" id="1.20.1250.20">
    <property type="entry name" value="MFS general substrate transporter like domains"/>
    <property type="match status" value="1"/>
</dbReference>
<feature type="domain" description="Major facilitator superfamily (MFS) profile" evidence="8">
    <location>
        <begin position="46"/>
        <end position="543"/>
    </location>
</feature>
<accession>A0AAD5UV72</accession>
<protein>
    <recommendedName>
        <fullName evidence="8">Major facilitator superfamily (MFS) profile domain-containing protein</fullName>
    </recommendedName>
</protein>
<feature type="transmembrane region" description="Helical" evidence="7">
    <location>
        <begin position="207"/>
        <end position="227"/>
    </location>
</feature>
<evidence type="ECO:0000256" key="2">
    <source>
        <dbReference type="ARBA" id="ARBA00022448"/>
    </source>
</evidence>
<dbReference type="PROSITE" id="PS50850">
    <property type="entry name" value="MFS"/>
    <property type="match status" value="1"/>
</dbReference>
<name>A0AAD5UV72_9APHY</name>
<keyword evidence="3 7" id="KW-0812">Transmembrane</keyword>
<feature type="compositionally biased region" description="Acidic residues" evidence="6">
    <location>
        <begin position="570"/>
        <end position="585"/>
    </location>
</feature>
<dbReference type="Pfam" id="PF07690">
    <property type="entry name" value="MFS_1"/>
    <property type="match status" value="1"/>
</dbReference>
<evidence type="ECO:0000256" key="1">
    <source>
        <dbReference type="ARBA" id="ARBA00004127"/>
    </source>
</evidence>
<feature type="transmembrane region" description="Helical" evidence="7">
    <location>
        <begin position="515"/>
        <end position="532"/>
    </location>
</feature>
<dbReference type="AlphaFoldDB" id="A0AAD5UV72"/>
<gene>
    <name evidence="9" type="ORF">NLI96_g9593</name>
</gene>
<dbReference type="Proteomes" id="UP001212997">
    <property type="component" value="Unassembled WGS sequence"/>
</dbReference>
<feature type="transmembrane region" description="Helical" evidence="7">
    <location>
        <begin position="89"/>
        <end position="107"/>
    </location>
</feature>
<keyword evidence="2" id="KW-0813">Transport</keyword>
<organism evidence="9 10">
    <name type="scientific">Meripilus lineatus</name>
    <dbReference type="NCBI Taxonomy" id="2056292"/>
    <lineage>
        <taxon>Eukaryota</taxon>
        <taxon>Fungi</taxon>
        <taxon>Dikarya</taxon>
        <taxon>Basidiomycota</taxon>
        <taxon>Agaricomycotina</taxon>
        <taxon>Agaricomycetes</taxon>
        <taxon>Polyporales</taxon>
        <taxon>Meripilaceae</taxon>
        <taxon>Meripilus</taxon>
    </lineage>
</organism>
<dbReference type="PANTHER" id="PTHR23501">
    <property type="entry name" value="MAJOR FACILITATOR SUPERFAMILY"/>
    <property type="match status" value="1"/>
</dbReference>
<feature type="transmembrane region" description="Helical" evidence="7">
    <location>
        <begin position="382"/>
        <end position="400"/>
    </location>
</feature>
<feature type="transmembrane region" description="Helical" evidence="7">
    <location>
        <begin position="315"/>
        <end position="335"/>
    </location>
</feature>
<feature type="transmembrane region" description="Helical" evidence="7">
    <location>
        <begin position="356"/>
        <end position="376"/>
    </location>
</feature>
<proteinExistence type="predicted"/>
<feature type="region of interest" description="Disordered" evidence="6">
    <location>
        <begin position="541"/>
        <end position="625"/>
    </location>
</feature>
<dbReference type="InterPro" id="IPR036259">
    <property type="entry name" value="MFS_trans_sf"/>
</dbReference>
<dbReference type="GO" id="GO:0015174">
    <property type="term" value="F:basic amino acid transmembrane transporter activity"/>
    <property type="evidence" value="ECO:0007669"/>
    <property type="project" value="TreeGrafter"/>
</dbReference>
<reference evidence="9" key="1">
    <citation type="submission" date="2022-07" db="EMBL/GenBank/DDBJ databases">
        <title>Genome Sequence of Physisporinus lineatus.</title>
        <authorList>
            <person name="Buettner E."/>
        </authorList>
    </citation>
    <scope>NUCLEOTIDE SEQUENCE</scope>
    <source>
        <strain evidence="9">VT162</strain>
    </source>
</reference>
<evidence type="ECO:0000256" key="4">
    <source>
        <dbReference type="ARBA" id="ARBA00022989"/>
    </source>
</evidence>
<feature type="transmembrane region" description="Helical" evidence="7">
    <location>
        <begin position="181"/>
        <end position="200"/>
    </location>
</feature>
<feature type="transmembrane region" description="Helical" evidence="7">
    <location>
        <begin position="278"/>
        <end position="300"/>
    </location>
</feature>
<dbReference type="InterPro" id="IPR011701">
    <property type="entry name" value="MFS"/>
</dbReference>
<keyword evidence="10" id="KW-1185">Reference proteome</keyword>
<keyword evidence="4 7" id="KW-1133">Transmembrane helix</keyword>
<evidence type="ECO:0000256" key="7">
    <source>
        <dbReference type="SAM" id="Phobius"/>
    </source>
</evidence>
<dbReference type="GO" id="GO:0000329">
    <property type="term" value="C:fungal-type vacuole membrane"/>
    <property type="evidence" value="ECO:0007669"/>
    <property type="project" value="TreeGrafter"/>
</dbReference>
<dbReference type="GO" id="GO:0012505">
    <property type="term" value="C:endomembrane system"/>
    <property type="evidence" value="ECO:0007669"/>
    <property type="project" value="UniProtKB-SubCell"/>
</dbReference>
<sequence>MTSSRVSDSSLGCLATLVELKTAPTRIHTSSPPQCRERKTIDYSNIVHVSTPLNFESWHDCLPQKSLNTTLVATLLPGISSDFQKAHQASWLGTAYLLATCTFTPLYGRLCNVMGRRGANQTAVFFAALGTAACGLSKNMEMLIVARFLGGIGGGGIYTTATIIISDMYSLRARGLTQGVASVFNSLGMGLGGPLGGYIADKFGWRWAFLMQLPLFIASFMLTSINLHYVTPGKSKSTKEVLKRIDYAGSATLLGAVFSFLAFLSFRFSEEYPWSSPAVYLSVVSSMLLSIAFVIIELFIAPEPVLAPFLLRKKIPVLVATSSFLVAICNFAVMYNFPTWFQTVLLTSASEAGAHLIPNSFSIAFGSLFAGYAMHITGKYKTLHLTCGLLPFVATILISLMREDSSQIQLWFSILPMGFGNAVVLQTVLIALLAHLPQSAMAVGTGFNQLFRGLGQVGGVAISAALFQSFLDRELRERIQIDNAEEIISRIRHSSTLVAKLPPDLQRAARDSYAIALRAVFIMAACATFLGYCVRIPIPDKSLDHGHRPRGPSTSSDRPATPEPPHNPLEETEETDEEAVEDADEPEGRVISSTRKIPPRRLSTYESADGVMDLESDTVGGSARR</sequence>
<evidence type="ECO:0000256" key="5">
    <source>
        <dbReference type="ARBA" id="ARBA00023136"/>
    </source>
</evidence>
<feature type="transmembrane region" description="Helical" evidence="7">
    <location>
        <begin position="454"/>
        <end position="471"/>
    </location>
</feature>
<evidence type="ECO:0000313" key="10">
    <source>
        <dbReference type="Proteomes" id="UP001212997"/>
    </source>
</evidence>
<evidence type="ECO:0000256" key="3">
    <source>
        <dbReference type="ARBA" id="ARBA00022692"/>
    </source>
</evidence>
<dbReference type="InterPro" id="IPR020846">
    <property type="entry name" value="MFS_dom"/>
</dbReference>
<evidence type="ECO:0000313" key="9">
    <source>
        <dbReference type="EMBL" id="KAJ3478685.1"/>
    </source>
</evidence>
<dbReference type="SUPFAM" id="SSF103473">
    <property type="entry name" value="MFS general substrate transporter"/>
    <property type="match status" value="1"/>
</dbReference>
<keyword evidence="5 7" id="KW-0472">Membrane</keyword>
<comment type="subcellular location">
    <subcellularLocation>
        <location evidence="1">Endomembrane system</location>
        <topology evidence="1">Multi-pass membrane protein</topology>
    </subcellularLocation>
</comment>
<evidence type="ECO:0000256" key="6">
    <source>
        <dbReference type="SAM" id="MobiDB-lite"/>
    </source>
</evidence>
<feature type="transmembrane region" description="Helical" evidence="7">
    <location>
        <begin position="412"/>
        <end position="434"/>
    </location>
</feature>
<dbReference type="GO" id="GO:0005886">
    <property type="term" value="C:plasma membrane"/>
    <property type="evidence" value="ECO:0007669"/>
    <property type="project" value="TreeGrafter"/>
</dbReference>
<feature type="transmembrane region" description="Helical" evidence="7">
    <location>
        <begin position="247"/>
        <end position="266"/>
    </location>
</feature>
<evidence type="ECO:0000259" key="8">
    <source>
        <dbReference type="PROSITE" id="PS50850"/>
    </source>
</evidence>
<dbReference type="PANTHER" id="PTHR23501:SF191">
    <property type="entry name" value="VACUOLAR BASIC AMINO ACID TRANSPORTER 4"/>
    <property type="match status" value="1"/>
</dbReference>